<dbReference type="InterPro" id="IPR054425">
    <property type="entry name" value="Cdc6_ORC1-like_ATPase_lid"/>
</dbReference>
<dbReference type="InterPro" id="IPR050311">
    <property type="entry name" value="ORC1/CDC6"/>
</dbReference>
<evidence type="ECO:0000256" key="6">
    <source>
        <dbReference type="ARBA" id="ARBA00023306"/>
    </source>
</evidence>
<dbReference type="Gene3D" id="3.40.50.300">
    <property type="entry name" value="P-loop containing nucleotide triphosphate hydrolases"/>
    <property type="match status" value="1"/>
</dbReference>
<dbReference type="PANTHER" id="PTHR10763:SF26">
    <property type="entry name" value="CELL DIVISION CONTROL PROTEIN 6 HOMOLOG"/>
    <property type="match status" value="1"/>
</dbReference>
<dbReference type="GO" id="GO:0003688">
    <property type="term" value="F:DNA replication origin binding"/>
    <property type="evidence" value="ECO:0007669"/>
    <property type="project" value="TreeGrafter"/>
</dbReference>
<dbReference type="InterPro" id="IPR036388">
    <property type="entry name" value="WH-like_DNA-bd_sf"/>
</dbReference>
<dbReference type="OrthoDB" id="1926878at2759"/>
<dbReference type="Pfam" id="PF13401">
    <property type="entry name" value="AAA_22"/>
    <property type="match status" value="1"/>
</dbReference>
<dbReference type="InterPro" id="IPR016314">
    <property type="entry name" value="Cdc6/18"/>
</dbReference>
<feature type="domain" description="Cdc6 C-terminal" evidence="8">
    <location>
        <begin position="294"/>
        <end position="375"/>
    </location>
</feature>
<dbReference type="InterPro" id="IPR003593">
    <property type="entry name" value="AAA+_ATPase"/>
</dbReference>
<proteinExistence type="inferred from homology"/>
<evidence type="ECO:0000256" key="3">
    <source>
        <dbReference type="ARBA" id="ARBA00022618"/>
    </source>
</evidence>
<dbReference type="PANTHER" id="PTHR10763">
    <property type="entry name" value="CELL DIVISION CONTROL PROTEIN 6-RELATED"/>
    <property type="match status" value="1"/>
</dbReference>
<dbReference type="GO" id="GO:0051301">
    <property type="term" value="P:cell division"/>
    <property type="evidence" value="ECO:0007669"/>
    <property type="project" value="UniProtKB-KW"/>
</dbReference>
<dbReference type="EMBL" id="GFXV01003884">
    <property type="protein sequence ID" value="MBW15689.1"/>
    <property type="molecule type" value="Transcribed_RNA"/>
</dbReference>
<dbReference type="InterPro" id="IPR027417">
    <property type="entry name" value="P-loop_NTPase"/>
</dbReference>
<organism evidence="9">
    <name type="scientific">Melanaphis sacchari</name>
    <dbReference type="NCBI Taxonomy" id="742174"/>
    <lineage>
        <taxon>Eukaryota</taxon>
        <taxon>Metazoa</taxon>
        <taxon>Ecdysozoa</taxon>
        <taxon>Arthropoda</taxon>
        <taxon>Hexapoda</taxon>
        <taxon>Insecta</taxon>
        <taxon>Pterygota</taxon>
        <taxon>Neoptera</taxon>
        <taxon>Paraneoptera</taxon>
        <taxon>Hemiptera</taxon>
        <taxon>Sternorrhyncha</taxon>
        <taxon>Aphidomorpha</taxon>
        <taxon>Aphidoidea</taxon>
        <taxon>Aphididae</taxon>
        <taxon>Aphidini</taxon>
        <taxon>Melanaphis</taxon>
    </lineage>
</organism>
<dbReference type="GO" id="GO:0005634">
    <property type="term" value="C:nucleus"/>
    <property type="evidence" value="ECO:0007669"/>
    <property type="project" value="UniProtKB-SubCell"/>
</dbReference>
<evidence type="ECO:0000256" key="1">
    <source>
        <dbReference type="ARBA" id="ARBA00004123"/>
    </source>
</evidence>
<dbReference type="Pfam" id="PF09079">
    <property type="entry name" value="WHD_Cdc6"/>
    <property type="match status" value="1"/>
</dbReference>
<reference evidence="9" key="1">
    <citation type="submission" date="2017-10" db="EMBL/GenBank/DDBJ databases">
        <title>Transcriptome Assembly of Sugarcane Aphid Adults.</title>
        <authorList>
            <person name="Scully E.D."/>
            <person name="Palmer N.A."/>
            <person name="Geib S.M."/>
            <person name="Sarath G."/>
            <person name="Sattler S.E."/>
        </authorList>
    </citation>
    <scope>NUCLEOTIDE SEQUENCE</scope>
    <source>
        <tissue evidence="9">Whole body</tissue>
    </source>
</reference>
<comment type="similarity">
    <text evidence="2">Belongs to the CDC6/cdc18 family.</text>
</comment>
<sequence>MTSDQKKSVFGTALLNLHSGFTDSLPGREKHIECLKSFLKKHLEDHRSVSMYISGPPGTGKTVSLHSLFASDLVTDNFTKVYVNCSMIKSANRVYAKIVEMLKIKSGTQRECISIIEQYLKTKHKSILMVLDEIDQLSSKNQSILYQIYEWPIIPQSNLVVIGIANSLDLTDRLLPMLKTKVSLQPELLNFPPYTKTELANIISHRLENAGVAELFPANAIQLLSAKIASFRGDIRYALDVTRRVIELADDKIDKKIELNDVIAVLNNVYSTSSALDNNDENSEKLPLQQELVVCALLLLLSSAKKNQVITIGKVFNVFTTICKKRNIQVKDLSEFITMCSLLETRGVIKILGQRINILSKVLLLWDKNEIDDVLHDKQLLVDVLNDKSLLIQ</sequence>
<evidence type="ECO:0000256" key="2">
    <source>
        <dbReference type="ARBA" id="ARBA00006184"/>
    </source>
</evidence>
<keyword evidence="3 9" id="KW-0132">Cell division</keyword>
<dbReference type="InterPro" id="IPR015163">
    <property type="entry name" value="Cdc6_C"/>
</dbReference>
<dbReference type="GO" id="GO:0006270">
    <property type="term" value="P:DNA replication initiation"/>
    <property type="evidence" value="ECO:0007669"/>
    <property type="project" value="InterPro"/>
</dbReference>
<dbReference type="AlphaFoldDB" id="A0A2H8TNT6"/>
<dbReference type="GO" id="GO:0016887">
    <property type="term" value="F:ATP hydrolysis activity"/>
    <property type="evidence" value="ECO:0007669"/>
    <property type="project" value="InterPro"/>
</dbReference>
<accession>A0A2H8TNT6</accession>
<dbReference type="Gene3D" id="1.10.8.60">
    <property type="match status" value="1"/>
</dbReference>
<keyword evidence="6" id="KW-0131">Cell cycle</keyword>
<dbReference type="GO" id="GO:0033314">
    <property type="term" value="P:mitotic DNA replication checkpoint signaling"/>
    <property type="evidence" value="ECO:0007669"/>
    <property type="project" value="TreeGrafter"/>
</dbReference>
<dbReference type="PIRSF" id="PIRSF001767">
    <property type="entry name" value="Cdc6"/>
    <property type="match status" value="1"/>
</dbReference>
<dbReference type="SMART" id="SM01074">
    <property type="entry name" value="Cdc6_C"/>
    <property type="match status" value="1"/>
</dbReference>
<evidence type="ECO:0000313" key="9">
    <source>
        <dbReference type="EMBL" id="MBW15689.1"/>
    </source>
</evidence>
<dbReference type="SUPFAM" id="SSF52540">
    <property type="entry name" value="P-loop containing nucleoside triphosphate hydrolases"/>
    <property type="match status" value="1"/>
</dbReference>
<protein>
    <submittedName>
        <fullName evidence="9">Cell division control protein 6</fullName>
    </submittedName>
</protein>
<evidence type="ECO:0000259" key="8">
    <source>
        <dbReference type="SMART" id="SM01074"/>
    </source>
</evidence>
<feature type="domain" description="AAA+ ATPase" evidence="7">
    <location>
        <begin position="47"/>
        <end position="181"/>
    </location>
</feature>
<dbReference type="Pfam" id="PF22606">
    <property type="entry name" value="Cdc6-ORC-like_ATPase_lid"/>
    <property type="match status" value="1"/>
</dbReference>
<dbReference type="Gene3D" id="1.10.10.10">
    <property type="entry name" value="Winged helix-like DNA-binding domain superfamily/Winged helix DNA-binding domain"/>
    <property type="match status" value="1"/>
</dbReference>
<comment type="subcellular location">
    <subcellularLocation>
        <location evidence="1">Nucleus</location>
    </subcellularLocation>
</comment>
<dbReference type="SUPFAM" id="SSF46785">
    <property type="entry name" value="Winged helix' DNA-binding domain"/>
    <property type="match status" value="1"/>
</dbReference>
<evidence type="ECO:0000256" key="4">
    <source>
        <dbReference type="ARBA" id="ARBA00022705"/>
    </source>
</evidence>
<dbReference type="SMART" id="SM00382">
    <property type="entry name" value="AAA"/>
    <property type="match status" value="1"/>
</dbReference>
<gene>
    <name evidence="9" type="primary">Cdc6</name>
</gene>
<dbReference type="InterPro" id="IPR049945">
    <property type="entry name" value="AAA_22"/>
</dbReference>
<keyword evidence="5" id="KW-0539">Nucleus</keyword>
<evidence type="ECO:0000256" key="5">
    <source>
        <dbReference type="ARBA" id="ARBA00023242"/>
    </source>
</evidence>
<dbReference type="CDD" id="cd00009">
    <property type="entry name" value="AAA"/>
    <property type="match status" value="1"/>
</dbReference>
<name>A0A2H8TNT6_9HEMI</name>
<evidence type="ECO:0000259" key="7">
    <source>
        <dbReference type="SMART" id="SM00382"/>
    </source>
</evidence>
<keyword evidence="4" id="KW-0235">DNA replication</keyword>
<dbReference type="InterPro" id="IPR036390">
    <property type="entry name" value="WH_DNA-bd_sf"/>
</dbReference>